<keyword evidence="2" id="KW-1185">Reference proteome</keyword>
<proteinExistence type="predicted"/>
<protein>
    <submittedName>
        <fullName evidence="1">Uncharacterized protein</fullName>
    </submittedName>
</protein>
<sequence length="170" mass="20049">MAPRQTLFHKPSNNIFPNGWKTELAHDYFISYLTPYYTAASKASARKEFLERVYPIWFDWFPVTIESHSKDLVINSASKDLEEIEELQWAITCQKKFLARKLFWSGACKTTPPEDHWEDVLTLEADHIYRRNKYYACQKLGIHLNEYQYLNTIEVEADMLPQPVENGQKP</sequence>
<dbReference type="OrthoDB" id="3051448at2759"/>
<name>A0A9P6C8J1_9AGAR</name>
<dbReference type="EMBL" id="MU150474">
    <property type="protein sequence ID" value="KAF9456022.1"/>
    <property type="molecule type" value="Genomic_DNA"/>
</dbReference>
<comment type="caution">
    <text evidence="1">The sequence shown here is derived from an EMBL/GenBank/DDBJ whole genome shotgun (WGS) entry which is preliminary data.</text>
</comment>
<evidence type="ECO:0000313" key="1">
    <source>
        <dbReference type="EMBL" id="KAF9456022.1"/>
    </source>
</evidence>
<accession>A0A9P6C8J1</accession>
<dbReference type="AlphaFoldDB" id="A0A9P6C8J1"/>
<evidence type="ECO:0000313" key="2">
    <source>
        <dbReference type="Proteomes" id="UP000807353"/>
    </source>
</evidence>
<reference evidence="1" key="1">
    <citation type="submission" date="2020-11" db="EMBL/GenBank/DDBJ databases">
        <authorList>
            <consortium name="DOE Joint Genome Institute"/>
            <person name="Ahrendt S."/>
            <person name="Riley R."/>
            <person name="Andreopoulos W."/>
            <person name="Labutti K."/>
            <person name="Pangilinan J."/>
            <person name="Ruiz-Duenas F.J."/>
            <person name="Barrasa J.M."/>
            <person name="Sanchez-Garcia M."/>
            <person name="Camarero S."/>
            <person name="Miyauchi S."/>
            <person name="Serrano A."/>
            <person name="Linde D."/>
            <person name="Babiker R."/>
            <person name="Drula E."/>
            <person name="Ayuso-Fernandez I."/>
            <person name="Pacheco R."/>
            <person name="Padilla G."/>
            <person name="Ferreira P."/>
            <person name="Barriuso J."/>
            <person name="Kellner H."/>
            <person name="Castanera R."/>
            <person name="Alfaro M."/>
            <person name="Ramirez L."/>
            <person name="Pisabarro A.G."/>
            <person name="Kuo A."/>
            <person name="Tritt A."/>
            <person name="Lipzen A."/>
            <person name="He G."/>
            <person name="Yan M."/>
            <person name="Ng V."/>
            <person name="Cullen D."/>
            <person name="Martin F."/>
            <person name="Rosso M.-N."/>
            <person name="Henrissat B."/>
            <person name="Hibbett D."/>
            <person name="Martinez A.T."/>
            <person name="Grigoriev I.V."/>
        </authorList>
    </citation>
    <scope>NUCLEOTIDE SEQUENCE</scope>
    <source>
        <strain evidence="1">CBS 247.69</strain>
    </source>
</reference>
<dbReference type="Proteomes" id="UP000807353">
    <property type="component" value="Unassembled WGS sequence"/>
</dbReference>
<organism evidence="1 2">
    <name type="scientific">Collybia nuda</name>
    <dbReference type="NCBI Taxonomy" id="64659"/>
    <lineage>
        <taxon>Eukaryota</taxon>
        <taxon>Fungi</taxon>
        <taxon>Dikarya</taxon>
        <taxon>Basidiomycota</taxon>
        <taxon>Agaricomycotina</taxon>
        <taxon>Agaricomycetes</taxon>
        <taxon>Agaricomycetidae</taxon>
        <taxon>Agaricales</taxon>
        <taxon>Tricholomatineae</taxon>
        <taxon>Clitocybaceae</taxon>
        <taxon>Collybia</taxon>
    </lineage>
</organism>
<gene>
    <name evidence="1" type="ORF">BDZ94DRAFT_1315579</name>
</gene>